<feature type="transmembrane region" description="Helical" evidence="6">
    <location>
        <begin position="459"/>
        <end position="479"/>
    </location>
</feature>
<dbReference type="Pfam" id="PF13440">
    <property type="entry name" value="Polysacc_synt_3"/>
    <property type="match status" value="1"/>
</dbReference>
<dbReference type="PANTHER" id="PTHR30250">
    <property type="entry name" value="PST FAMILY PREDICTED COLANIC ACID TRANSPORTER"/>
    <property type="match status" value="1"/>
</dbReference>
<keyword evidence="2" id="KW-1003">Cell membrane</keyword>
<feature type="transmembrane region" description="Helical" evidence="6">
    <location>
        <begin position="43"/>
        <end position="63"/>
    </location>
</feature>
<gene>
    <name evidence="7" type="ORF">HNQ55_000397</name>
</gene>
<sequence>MKKQLLKSSTFRFIEIGVATILSILLTPYLIHNLGAESYGLWILLLSTLGWFNFIDLGFSYAVQRNITIFLEKQDNHKINQIFSVSVVLFSILGLLATVGMLTLAYSPSLLGIEENKQHTATIALSMLALKVLFDFMMNSFHGFYAAYLRMDIDAKISTLNTIIKSIAIYYLILELDIYGAVIATVLADIVTHSLKIYFAKKLHPEFKFQLNLVKFVEVQKLFAFSKHLVLNGIAKSANQRVDPIIISHLLGLQTLALFSVINGLIVKVGAFVSSAVGVFQMPLTKLVARGAPIEDVFKQILTINFFIVLIFYTPLAILAEDFIYLWLGPDFIQAAELASILGFAFVCKTISRPISSLLLAQSNHKLLSVVNMFGTTVNIILSISLGSLYGLKGIAISTAISFFVTDVVLHLYLLQKYTEFLILNTFLRFILTSCFYIIFVLIGKYTMAQFNYLSWSELFLASALTFIIISLISSYTILQKPLRDKIINMIIKRT</sequence>
<dbReference type="Proteomes" id="UP000537141">
    <property type="component" value="Unassembled WGS sequence"/>
</dbReference>
<feature type="transmembrane region" description="Helical" evidence="6">
    <location>
        <begin position="367"/>
        <end position="389"/>
    </location>
</feature>
<feature type="transmembrane region" description="Helical" evidence="6">
    <location>
        <begin position="12"/>
        <end position="31"/>
    </location>
</feature>
<proteinExistence type="predicted"/>
<feature type="transmembrane region" description="Helical" evidence="6">
    <location>
        <begin position="83"/>
        <end position="106"/>
    </location>
</feature>
<protein>
    <submittedName>
        <fullName evidence="7">O-antigen/teichoic acid export membrane protein</fullName>
    </submittedName>
</protein>
<dbReference type="GO" id="GO:0005886">
    <property type="term" value="C:plasma membrane"/>
    <property type="evidence" value="ECO:0007669"/>
    <property type="project" value="UniProtKB-SubCell"/>
</dbReference>
<keyword evidence="4 6" id="KW-1133">Transmembrane helix</keyword>
<organism evidence="7 8">
    <name type="scientific">Thalassotalea piscium</name>
    <dbReference type="NCBI Taxonomy" id="1230533"/>
    <lineage>
        <taxon>Bacteria</taxon>
        <taxon>Pseudomonadati</taxon>
        <taxon>Pseudomonadota</taxon>
        <taxon>Gammaproteobacteria</taxon>
        <taxon>Alteromonadales</taxon>
        <taxon>Colwelliaceae</taxon>
        <taxon>Thalassotalea</taxon>
    </lineage>
</organism>
<keyword evidence="3 6" id="KW-0812">Transmembrane</keyword>
<dbReference type="AlphaFoldDB" id="A0A7X0TSA1"/>
<evidence type="ECO:0000256" key="6">
    <source>
        <dbReference type="SAM" id="Phobius"/>
    </source>
</evidence>
<feature type="transmembrane region" description="Helical" evidence="6">
    <location>
        <begin position="118"/>
        <end position="134"/>
    </location>
</feature>
<feature type="transmembrane region" description="Helical" evidence="6">
    <location>
        <begin position="395"/>
        <end position="415"/>
    </location>
</feature>
<feature type="transmembrane region" description="Helical" evidence="6">
    <location>
        <begin position="427"/>
        <end position="447"/>
    </location>
</feature>
<comment type="caution">
    <text evidence="7">The sequence shown here is derived from an EMBL/GenBank/DDBJ whole genome shotgun (WGS) entry which is preliminary data.</text>
</comment>
<evidence type="ECO:0000256" key="5">
    <source>
        <dbReference type="ARBA" id="ARBA00023136"/>
    </source>
</evidence>
<feature type="transmembrane region" description="Helical" evidence="6">
    <location>
        <begin position="324"/>
        <end position="347"/>
    </location>
</feature>
<dbReference type="InterPro" id="IPR050833">
    <property type="entry name" value="Poly_Biosynth_Transport"/>
</dbReference>
<evidence type="ECO:0000313" key="8">
    <source>
        <dbReference type="Proteomes" id="UP000537141"/>
    </source>
</evidence>
<evidence type="ECO:0000313" key="7">
    <source>
        <dbReference type="EMBL" id="MBB6541922.1"/>
    </source>
</evidence>
<feature type="transmembrane region" description="Helical" evidence="6">
    <location>
        <begin position="301"/>
        <end position="318"/>
    </location>
</feature>
<dbReference type="EMBL" id="JACHHU010000002">
    <property type="protein sequence ID" value="MBB6541922.1"/>
    <property type="molecule type" value="Genomic_DNA"/>
</dbReference>
<evidence type="ECO:0000256" key="1">
    <source>
        <dbReference type="ARBA" id="ARBA00004651"/>
    </source>
</evidence>
<comment type="subcellular location">
    <subcellularLocation>
        <location evidence="1">Cell membrane</location>
        <topology evidence="1">Multi-pass membrane protein</topology>
    </subcellularLocation>
</comment>
<evidence type="ECO:0000256" key="3">
    <source>
        <dbReference type="ARBA" id="ARBA00022692"/>
    </source>
</evidence>
<name>A0A7X0TSA1_9GAMM</name>
<evidence type="ECO:0000256" key="2">
    <source>
        <dbReference type="ARBA" id="ARBA00022475"/>
    </source>
</evidence>
<keyword evidence="5 6" id="KW-0472">Membrane</keyword>
<dbReference type="PANTHER" id="PTHR30250:SF26">
    <property type="entry name" value="PSMA PROTEIN"/>
    <property type="match status" value="1"/>
</dbReference>
<dbReference type="RefSeq" id="WP_184421951.1">
    <property type="nucleotide sequence ID" value="NZ_AP027362.1"/>
</dbReference>
<keyword evidence="8" id="KW-1185">Reference proteome</keyword>
<evidence type="ECO:0000256" key="4">
    <source>
        <dbReference type="ARBA" id="ARBA00022989"/>
    </source>
</evidence>
<reference evidence="7 8" key="1">
    <citation type="submission" date="2020-08" db="EMBL/GenBank/DDBJ databases">
        <title>Genomic Encyclopedia of Type Strains, Phase IV (KMG-IV): sequencing the most valuable type-strain genomes for metagenomic binning, comparative biology and taxonomic classification.</title>
        <authorList>
            <person name="Goeker M."/>
        </authorList>
    </citation>
    <scope>NUCLEOTIDE SEQUENCE [LARGE SCALE GENOMIC DNA]</scope>
    <source>
        <strain evidence="7 8">DSM 26287</strain>
    </source>
</reference>
<accession>A0A7X0TSA1</accession>